<keyword evidence="2" id="KW-0560">Oxidoreductase</keyword>
<dbReference type="Proteomes" id="UP000264541">
    <property type="component" value="Unassembled WGS sequence"/>
</dbReference>
<dbReference type="PANTHER" id="PTHR11091">
    <property type="entry name" value="OXIDOREDUCTASE-RELATED"/>
    <property type="match status" value="1"/>
</dbReference>
<dbReference type="PANTHER" id="PTHR11091:SF0">
    <property type="entry name" value="MALATE DEHYDROGENASE"/>
    <property type="match status" value="1"/>
</dbReference>
<dbReference type="GO" id="GO:0016491">
    <property type="term" value="F:oxidoreductase activity"/>
    <property type="evidence" value="ECO:0007669"/>
    <property type="project" value="UniProtKB-KW"/>
</dbReference>
<keyword evidence="4" id="KW-1185">Reference proteome</keyword>
<dbReference type="Pfam" id="PF02615">
    <property type="entry name" value="Ldh_2"/>
    <property type="match status" value="1"/>
</dbReference>
<sequence length="348" mass="37083">MKMQYKASKLRDFSNRVLMKVGVPEEEAEIITTTMIEADARGIHSHGLMRLPIYIQRIQKGYIRNEAEITVEKDNKGTAVLDGHFSAGQVVATKAMDMAIEKAGEYGISAVSVRNSNHFGIAAHYALKAAKKNMIAIVMSNTAPLMPPTGGAEKVLGNNPLAIAAPSSGKNPVLLDMALSNVALGKIIFAKNKGVLIPDGWGADKSGAPTTDPSSVLDGGFVLPVGGPKGFGLALMVELLTGVISGGDFSKMIPSMYDLSQKQSISHLMIAIDISFFMDVDRFKGLSETLGGYVKNAIKAPGVEDLYLPGEIEFGVEEKRMTSGIPVSDGVLEDLNKLASSLELPFLD</sequence>
<evidence type="ECO:0000256" key="2">
    <source>
        <dbReference type="ARBA" id="ARBA00023002"/>
    </source>
</evidence>
<dbReference type="InterPro" id="IPR003767">
    <property type="entry name" value="Malate/L-lactate_DH-like"/>
</dbReference>
<accession>A0A372LS66</accession>
<dbReference type="Gene3D" id="1.10.1530.10">
    <property type="match status" value="1"/>
</dbReference>
<dbReference type="Gene3D" id="3.30.1370.60">
    <property type="entry name" value="Hypothetical oxidoreductase yiak, domain 2"/>
    <property type="match status" value="1"/>
</dbReference>
<dbReference type="InterPro" id="IPR036111">
    <property type="entry name" value="Mal/L-sulfo/L-lacto_DH-like_sf"/>
</dbReference>
<gene>
    <name evidence="3" type="ORF">D0469_02840</name>
</gene>
<organism evidence="3 4">
    <name type="scientific">Peribacillus saganii</name>
    <dbReference type="NCBI Taxonomy" id="2303992"/>
    <lineage>
        <taxon>Bacteria</taxon>
        <taxon>Bacillati</taxon>
        <taxon>Bacillota</taxon>
        <taxon>Bacilli</taxon>
        <taxon>Bacillales</taxon>
        <taxon>Bacillaceae</taxon>
        <taxon>Peribacillus</taxon>
    </lineage>
</organism>
<name>A0A372LS66_9BACI</name>
<dbReference type="EMBL" id="QVTE01000008">
    <property type="protein sequence ID" value="RFU70906.1"/>
    <property type="molecule type" value="Genomic_DNA"/>
</dbReference>
<evidence type="ECO:0000313" key="4">
    <source>
        <dbReference type="Proteomes" id="UP000264541"/>
    </source>
</evidence>
<protein>
    <submittedName>
        <fullName evidence="3">Ldh family oxidoreductase</fullName>
    </submittedName>
</protein>
<dbReference type="InterPro" id="IPR043143">
    <property type="entry name" value="Mal/L-sulf/L-lact_DH-like_NADP"/>
</dbReference>
<dbReference type="AlphaFoldDB" id="A0A372LS66"/>
<comment type="similarity">
    <text evidence="1">Belongs to the LDH2/MDH2 oxidoreductase family.</text>
</comment>
<evidence type="ECO:0000256" key="1">
    <source>
        <dbReference type="ARBA" id="ARBA00006056"/>
    </source>
</evidence>
<dbReference type="SUPFAM" id="SSF89733">
    <property type="entry name" value="L-sulfolactate dehydrogenase-like"/>
    <property type="match status" value="1"/>
</dbReference>
<evidence type="ECO:0000313" key="3">
    <source>
        <dbReference type="EMBL" id="RFU70906.1"/>
    </source>
</evidence>
<reference evidence="3 4" key="1">
    <citation type="submission" date="2018-08" db="EMBL/GenBank/DDBJ databases">
        <title>Bacillus chawlae sp. nov., Bacillus glennii sp. nov., and Bacillus saganii sp. nov. Isolated from the Vehicle Assembly Building at Kennedy Space Center where the Viking Spacecraft were Assembled.</title>
        <authorList>
            <person name="Seuylemezian A."/>
            <person name="Vaishampayan P."/>
        </authorList>
    </citation>
    <scope>NUCLEOTIDE SEQUENCE [LARGE SCALE GENOMIC DNA]</scope>
    <source>
        <strain evidence="3 4">V47-23a</strain>
    </source>
</reference>
<dbReference type="InterPro" id="IPR043144">
    <property type="entry name" value="Mal/L-sulf/L-lact_DH-like_ah"/>
</dbReference>
<comment type="caution">
    <text evidence="3">The sequence shown here is derived from an EMBL/GenBank/DDBJ whole genome shotgun (WGS) entry which is preliminary data.</text>
</comment>
<proteinExistence type="inferred from homology"/>